<gene>
    <name evidence="2" type="ORF">C823_05659</name>
</gene>
<accession>N1ZQ19</accession>
<name>N1ZQ19_9FIRM</name>
<organism evidence="2 3">
    <name type="scientific">Eubacterium plexicaudatum ASF492</name>
    <dbReference type="NCBI Taxonomy" id="1235802"/>
    <lineage>
        <taxon>Bacteria</taxon>
        <taxon>Bacillati</taxon>
        <taxon>Bacillota</taxon>
        <taxon>Clostridia</taxon>
        <taxon>Eubacteriales</taxon>
        <taxon>Eubacteriaceae</taxon>
        <taxon>Eubacterium</taxon>
    </lineage>
</organism>
<dbReference type="AlphaFoldDB" id="N1ZQ19"/>
<dbReference type="HOGENOM" id="CLU_3389506_0_0_9"/>
<proteinExistence type="predicted"/>
<dbReference type="Proteomes" id="UP000012589">
    <property type="component" value="Unassembled WGS sequence"/>
</dbReference>
<feature type="transmembrane region" description="Helical" evidence="1">
    <location>
        <begin position="6"/>
        <end position="25"/>
    </location>
</feature>
<dbReference type="EMBL" id="AQFT01000175">
    <property type="protein sequence ID" value="EMZ19107.1"/>
    <property type="molecule type" value="Genomic_DNA"/>
</dbReference>
<sequence length="32" mass="4009">MAEILPVNALSLYLYASLFFYYRYLHEKERFF</sequence>
<keyword evidence="1" id="KW-0472">Membrane</keyword>
<keyword evidence="1" id="KW-0812">Transmembrane</keyword>
<evidence type="ECO:0000256" key="1">
    <source>
        <dbReference type="SAM" id="Phobius"/>
    </source>
</evidence>
<keyword evidence="1" id="KW-1133">Transmembrane helix</keyword>
<comment type="caution">
    <text evidence="2">The sequence shown here is derived from an EMBL/GenBank/DDBJ whole genome shotgun (WGS) entry which is preliminary data.</text>
</comment>
<protein>
    <submittedName>
        <fullName evidence="2">Uncharacterized protein</fullName>
    </submittedName>
</protein>
<keyword evidence="3" id="KW-1185">Reference proteome</keyword>
<dbReference type="STRING" id="1235802.C823_05659"/>
<reference evidence="2 3" key="1">
    <citation type="journal article" date="2014" name="Genome Announc.">
        <title>Draft genome sequences of the altered schaedler flora, a defined bacterial community from gnotobiotic mice.</title>
        <authorList>
            <person name="Wannemuehler M.J."/>
            <person name="Overstreet A.M."/>
            <person name="Ward D.V."/>
            <person name="Phillips G.J."/>
        </authorList>
    </citation>
    <scope>NUCLEOTIDE SEQUENCE [LARGE SCALE GENOMIC DNA]</scope>
    <source>
        <strain evidence="2 3">ASF492</strain>
    </source>
</reference>
<evidence type="ECO:0000313" key="2">
    <source>
        <dbReference type="EMBL" id="EMZ19107.1"/>
    </source>
</evidence>
<evidence type="ECO:0000313" key="3">
    <source>
        <dbReference type="Proteomes" id="UP000012589"/>
    </source>
</evidence>